<name>A0A7H0HLB0_9BURK</name>
<evidence type="ECO:0008006" key="3">
    <source>
        <dbReference type="Google" id="ProtNLM"/>
    </source>
</evidence>
<organism evidence="1 2">
    <name type="scientific">Paenacidovorax monticola</name>
    <dbReference type="NCBI Taxonomy" id="1926868"/>
    <lineage>
        <taxon>Bacteria</taxon>
        <taxon>Pseudomonadati</taxon>
        <taxon>Pseudomonadota</taxon>
        <taxon>Betaproteobacteria</taxon>
        <taxon>Burkholderiales</taxon>
        <taxon>Comamonadaceae</taxon>
        <taxon>Paenacidovorax</taxon>
    </lineage>
</organism>
<proteinExistence type="predicted"/>
<keyword evidence="2" id="KW-1185">Reference proteome</keyword>
<dbReference type="KEGG" id="amon:H9L24_09830"/>
<dbReference type="Gene3D" id="3.40.50.300">
    <property type="entry name" value="P-loop containing nucleotide triphosphate hydrolases"/>
    <property type="match status" value="1"/>
</dbReference>
<protein>
    <recommendedName>
        <fullName evidence="3">AAA family ATPase</fullName>
    </recommendedName>
</protein>
<dbReference type="EMBL" id="CP060790">
    <property type="protein sequence ID" value="QNP61326.1"/>
    <property type="molecule type" value="Genomic_DNA"/>
</dbReference>
<accession>A0A7H0HLB0</accession>
<dbReference type="Proteomes" id="UP000516057">
    <property type="component" value="Chromosome"/>
</dbReference>
<sequence length="171" mass="18782">MRILVTGAAGAGSTTLAAALAGHLGCTCLDSDDYFWVKPEPPFQDRRSPEERLALLAADLERAPRCVLAGGIDGWGGPVEDAFDQIVFLYLDAAVRLERLRARELRRFGAADPEFLAWAAQYDEGAMDGRSLARQRAWLARRRCPVIEIEGDLSVAQRMAVVLENLPRSQA</sequence>
<dbReference type="SUPFAM" id="SSF52540">
    <property type="entry name" value="P-loop containing nucleoside triphosphate hydrolases"/>
    <property type="match status" value="1"/>
</dbReference>
<reference evidence="1 2" key="1">
    <citation type="submission" date="2020-08" db="EMBL/GenBank/DDBJ databases">
        <title>Genome sequence of Acidovorax monticola KACC 19171T.</title>
        <authorList>
            <person name="Hyun D.-W."/>
            <person name="Bae J.-W."/>
        </authorList>
    </citation>
    <scope>NUCLEOTIDE SEQUENCE [LARGE SCALE GENOMIC DNA]</scope>
    <source>
        <strain evidence="1 2">KACC 19171</strain>
    </source>
</reference>
<dbReference type="InterPro" id="IPR027417">
    <property type="entry name" value="P-loop_NTPase"/>
</dbReference>
<evidence type="ECO:0000313" key="2">
    <source>
        <dbReference type="Proteomes" id="UP000516057"/>
    </source>
</evidence>
<dbReference type="InterPro" id="IPR052922">
    <property type="entry name" value="Cytidylate_Kinase-2"/>
</dbReference>
<dbReference type="AlphaFoldDB" id="A0A7H0HLB0"/>
<evidence type="ECO:0000313" key="1">
    <source>
        <dbReference type="EMBL" id="QNP61326.1"/>
    </source>
</evidence>
<dbReference type="PANTHER" id="PTHR37816:SF2">
    <property type="entry name" value="DNA TOPOLOGY MODULATION PROTEIN FLAR-RELATED PROTEIN"/>
    <property type="match status" value="1"/>
</dbReference>
<dbReference type="PANTHER" id="PTHR37816">
    <property type="entry name" value="YALI0E33011P"/>
    <property type="match status" value="1"/>
</dbReference>
<dbReference type="Pfam" id="PF13238">
    <property type="entry name" value="AAA_18"/>
    <property type="match status" value="1"/>
</dbReference>
<gene>
    <name evidence="1" type="ORF">H9L24_09830</name>
</gene>